<name>A0A2N9L7Y2_9BACT</name>
<dbReference type="Pfam" id="PF00583">
    <property type="entry name" value="Acetyltransf_1"/>
    <property type="match status" value="1"/>
</dbReference>
<dbReference type="AlphaFoldDB" id="A0A2N9L7Y2"/>
<dbReference type="InterPro" id="IPR016181">
    <property type="entry name" value="Acyl_CoA_acyltransferase"/>
</dbReference>
<sequence>MRYRLYQSADFAALYAVEELCFAPPYRFSRAYMRRLVRSANCSTWIAEEGGELIGFAIVEWGQGAEENSAYIQTIEVTPSQRGLGIGGELLRRVEDSAVAAGAGAIWLHVDAENSAAIRLYESRGYVRQRREEHYYARYRAAFVYGKSLTSC</sequence>
<keyword evidence="1 4" id="KW-0808">Transferase</keyword>
<dbReference type="SUPFAM" id="SSF55729">
    <property type="entry name" value="Acyl-CoA N-acyltransferases (Nat)"/>
    <property type="match status" value="1"/>
</dbReference>
<evidence type="ECO:0000256" key="2">
    <source>
        <dbReference type="ARBA" id="ARBA00023315"/>
    </source>
</evidence>
<evidence type="ECO:0000313" key="5">
    <source>
        <dbReference type="Proteomes" id="UP000239735"/>
    </source>
</evidence>
<dbReference type="Proteomes" id="UP000239735">
    <property type="component" value="Unassembled WGS sequence"/>
</dbReference>
<reference evidence="5" key="1">
    <citation type="submission" date="2018-02" db="EMBL/GenBank/DDBJ databases">
        <authorList>
            <person name="Hausmann B."/>
        </authorList>
    </citation>
    <scope>NUCLEOTIDE SEQUENCE [LARGE SCALE GENOMIC DNA]</scope>
    <source>
        <strain evidence="5">Peat soil MAG SbA5</strain>
    </source>
</reference>
<dbReference type="PROSITE" id="PS51186">
    <property type="entry name" value="GNAT"/>
    <property type="match status" value="1"/>
</dbReference>
<evidence type="ECO:0000256" key="1">
    <source>
        <dbReference type="ARBA" id="ARBA00022679"/>
    </source>
</evidence>
<dbReference type="CDD" id="cd04301">
    <property type="entry name" value="NAT_SF"/>
    <property type="match status" value="1"/>
</dbReference>
<dbReference type="Gene3D" id="3.40.630.30">
    <property type="match status" value="1"/>
</dbReference>
<evidence type="ECO:0000259" key="3">
    <source>
        <dbReference type="PROSITE" id="PS51186"/>
    </source>
</evidence>
<gene>
    <name evidence="4" type="ORF">SBA5_220069</name>
</gene>
<dbReference type="InterPro" id="IPR050832">
    <property type="entry name" value="Bact_Acetyltransf"/>
</dbReference>
<dbReference type="PANTHER" id="PTHR43877">
    <property type="entry name" value="AMINOALKYLPHOSPHONATE N-ACETYLTRANSFERASE-RELATED-RELATED"/>
    <property type="match status" value="1"/>
</dbReference>
<proteinExistence type="predicted"/>
<dbReference type="InterPro" id="IPR017255">
    <property type="entry name" value="AcTrfase_GNAT_prd"/>
</dbReference>
<accession>A0A2N9L7Y2</accession>
<organism evidence="4 5">
    <name type="scientific">Candidatus Sulfuritelmatomonas gaucii</name>
    <dbReference type="NCBI Taxonomy" id="2043161"/>
    <lineage>
        <taxon>Bacteria</taxon>
        <taxon>Pseudomonadati</taxon>
        <taxon>Acidobacteriota</taxon>
        <taxon>Terriglobia</taxon>
        <taxon>Terriglobales</taxon>
        <taxon>Acidobacteriaceae</taxon>
        <taxon>Candidatus Sulfuritelmatomonas</taxon>
    </lineage>
</organism>
<dbReference type="GO" id="GO:0016747">
    <property type="term" value="F:acyltransferase activity, transferring groups other than amino-acyl groups"/>
    <property type="evidence" value="ECO:0007669"/>
    <property type="project" value="InterPro"/>
</dbReference>
<evidence type="ECO:0000313" key="4">
    <source>
        <dbReference type="EMBL" id="SPE19223.1"/>
    </source>
</evidence>
<dbReference type="InterPro" id="IPR000182">
    <property type="entry name" value="GNAT_dom"/>
</dbReference>
<keyword evidence="2" id="KW-0012">Acyltransferase</keyword>
<protein>
    <submittedName>
        <fullName evidence="4">Putative GCN5-related N-acetyltransferase</fullName>
    </submittedName>
</protein>
<dbReference type="PIRSF" id="PIRSF037663">
    <property type="entry name" value="Acetyltransf_GNAT_prd"/>
    <property type="match status" value="1"/>
</dbReference>
<dbReference type="EMBL" id="OKRB01000078">
    <property type="protein sequence ID" value="SPE19223.1"/>
    <property type="molecule type" value="Genomic_DNA"/>
</dbReference>
<feature type="domain" description="N-acetyltransferase" evidence="3">
    <location>
        <begin position="1"/>
        <end position="150"/>
    </location>
</feature>